<organism evidence="9 10">
    <name type="scientific">Compostibacter hankyongensis</name>
    <dbReference type="NCBI Taxonomy" id="1007089"/>
    <lineage>
        <taxon>Bacteria</taxon>
        <taxon>Pseudomonadati</taxon>
        <taxon>Bacteroidota</taxon>
        <taxon>Chitinophagia</taxon>
        <taxon>Chitinophagales</taxon>
        <taxon>Chitinophagaceae</taxon>
        <taxon>Compostibacter</taxon>
    </lineage>
</organism>
<dbReference type="RefSeq" id="WP_344978228.1">
    <property type="nucleotide sequence ID" value="NZ_BAABFN010000002.1"/>
</dbReference>
<dbReference type="InterPro" id="IPR033186">
    <property type="entry name" value="HerA_C"/>
</dbReference>
<evidence type="ECO:0000313" key="9">
    <source>
        <dbReference type="EMBL" id="GAA4309106.1"/>
    </source>
</evidence>
<dbReference type="PANTHER" id="PTHR42957:SF1">
    <property type="entry name" value="HELICASE MJ1565-RELATED"/>
    <property type="match status" value="1"/>
</dbReference>
<protein>
    <submittedName>
        <fullName evidence="9">ATP-binding protein</fullName>
    </submittedName>
</protein>
<dbReference type="SUPFAM" id="SSF52540">
    <property type="entry name" value="P-loop containing nucleoside triphosphate hydrolases"/>
    <property type="match status" value="1"/>
</dbReference>
<dbReference type="Pfam" id="PF05872">
    <property type="entry name" value="HerA_C"/>
    <property type="match status" value="1"/>
</dbReference>
<dbReference type="PANTHER" id="PTHR42957">
    <property type="entry name" value="HELICASE MJ1565-RELATED"/>
    <property type="match status" value="1"/>
</dbReference>
<keyword evidence="1" id="KW-0547">Nucleotide-binding</keyword>
<dbReference type="Pfam" id="PF01935">
    <property type="entry name" value="DUF87"/>
    <property type="match status" value="1"/>
</dbReference>
<evidence type="ECO:0000259" key="8">
    <source>
        <dbReference type="Pfam" id="PF05872"/>
    </source>
</evidence>
<evidence type="ECO:0000256" key="4">
    <source>
        <dbReference type="ARBA" id="ARBA00022840"/>
    </source>
</evidence>
<dbReference type="InterPro" id="IPR027417">
    <property type="entry name" value="P-loop_NTPase"/>
</dbReference>
<name>A0ABP8FQX0_9BACT</name>
<feature type="domain" description="Helicase HerA central" evidence="7">
    <location>
        <begin position="133"/>
        <end position="415"/>
    </location>
</feature>
<evidence type="ECO:0000256" key="3">
    <source>
        <dbReference type="ARBA" id="ARBA00022806"/>
    </source>
</evidence>
<dbReference type="Proteomes" id="UP001501207">
    <property type="component" value="Unassembled WGS sequence"/>
</dbReference>
<evidence type="ECO:0000259" key="7">
    <source>
        <dbReference type="Pfam" id="PF01935"/>
    </source>
</evidence>
<dbReference type="GO" id="GO:0005524">
    <property type="term" value="F:ATP binding"/>
    <property type="evidence" value="ECO:0007669"/>
    <property type="project" value="UniProtKB-KW"/>
</dbReference>
<evidence type="ECO:0000256" key="2">
    <source>
        <dbReference type="ARBA" id="ARBA00022801"/>
    </source>
</evidence>
<comment type="caution">
    <text evidence="9">The sequence shown here is derived from an EMBL/GenBank/DDBJ whole genome shotgun (WGS) entry which is preliminary data.</text>
</comment>
<keyword evidence="2" id="KW-0378">Hydrolase</keyword>
<gene>
    <name evidence="9" type="ORF">GCM10023143_16930</name>
</gene>
<accession>A0ABP8FQX0</accession>
<sequence length="595" mass="66471">MQSEITYLGKVINVNSGSVEVEVSKDIPSAAPIINGRLYKIGQIGTFVKFPVGSLTLYGLVSSVSNTPAAIDNASYEPNYGLRFLQVQLIGEKLGGECFQKGVGTFPTINDEVHIVTEEDLRLIYGDKSEGFVEIGKHSSSENLSVYIDIHNLILRHSAILGSTGSGKSNTTAHLVKSILNDYSGSRIVLVDTHGEYSSAFKENAQIFKINDKTNPLCVPFWAMTFDELSFFLVGRSEGQEKPEDKELREKIIALKKANAGKLKAGIVNPDYITADSPIPFDIKQMWYDFDREVNATYNHTSNHIPANECIEEEGDPKTLKPARFTPYSPGGGVPFKSKRQTMYSYSGKIYSRIKDSRYSFMFSPSDYSDAEDPNNDIDHLFRSWIEHDNRLTILDLSGIPFELIDISVGLISRFLYDSMYWGRFEGYTGRNRPLLMVYEEAHSYLPRSEKSSHIYGYARKAVEKIFKEGRKFGIGAMVVTQRPSEISETILAQVGTFIALRLTNSGDKGTVQSSAPNNMNSLIELLPSLRIGEAIVVGEAINIPSRVRIEIVEPRPSSNDPNLVDSWKKTFVPNKDNYKTVVTAIREQKSIIKK</sequence>
<dbReference type="Gene3D" id="3.40.50.300">
    <property type="entry name" value="P-loop containing nucleotide triphosphate hydrolases"/>
    <property type="match status" value="2"/>
</dbReference>
<proteinExistence type="predicted"/>
<keyword evidence="4 9" id="KW-0067">ATP-binding</keyword>
<reference evidence="10" key="1">
    <citation type="journal article" date="2019" name="Int. J. Syst. Evol. Microbiol.">
        <title>The Global Catalogue of Microorganisms (GCM) 10K type strain sequencing project: providing services to taxonomists for standard genome sequencing and annotation.</title>
        <authorList>
            <consortium name="The Broad Institute Genomics Platform"/>
            <consortium name="The Broad Institute Genome Sequencing Center for Infectious Disease"/>
            <person name="Wu L."/>
            <person name="Ma J."/>
        </authorList>
    </citation>
    <scope>NUCLEOTIDE SEQUENCE [LARGE SCALE GENOMIC DNA]</scope>
    <source>
        <strain evidence="10">JCM 17664</strain>
    </source>
</reference>
<evidence type="ECO:0000256" key="5">
    <source>
        <dbReference type="ARBA" id="ARBA00023125"/>
    </source>
</evidence>
<evidence type="ECO:0000256" key="6">
    <source>
        <dbReference type="ARBA" id="ARBA00023235"/>
    </source>
</evidence>
<dbReference type="EMBL" id="BAABFN010000002">
    <property type="protein sequence ID" value="GAA4309106.1"/>
    <property type="molecule type" value="Genomic_DNA"/>
</dbReference>
<feature type="domain" description="Helicase HerA-like C-terminal" evidence="8">
    <location>
        <begin position="437"/>
        <end position="559"/>
    </location>
</feature>
<dbReference type="InterPro" id="IPR008571">
    <property type="entry name" value="HerA-like"/>
</dbReference>
<evidence type="ECO:0000313" key="10">
    <source>
        <dbReference type="Proteomes" id="UP001501207"/>
    </source>
</evidence>
<keyword evidence="10" id="KW-1185">Reference proteome</keyword>
<keyword evidence="5" id="KW-0238">DNA-binding</keyword>
<dbReference type="InterPro" id="IPR002789">
    <property type="entry name" value="HerA_central"/>
</dbReference>
<keyword evidence="6" id="KW-0413">Isomerase</keyword>
<keyword evidence="3" id="KW-0347">Helicase</keyword>
<evidence type="ECO:0000256" key="1">
    <source>
        <dbReference type="ARBA" id="ARBA00022741"/>
    </source>
</evidence>